<feature type="region of interest" description="Disordered" evidence="2">
    <location>
        <begin position="467"/>
        <end position="498"/>
    </location>
</feature>
<dbReference type="SUPFAM" id="SSF57997">
    <property type="entry name" value="Tropomyosin"/>
    <property type="match status" value="1"/>
</dbReference>
<gene>
    <name evidence="3" type="ORF">SPIL2461_LOCUS10588</name>
</gene>
<feature type="region of interest" description="Disordered" evidence="2">
    <location>
        <begin position="322"/>
        <end position="346"/>
    </location>
</feature>
<feature type="compositionally biased region" description="Basic and acidic residues" evidence="2">
    <location>
        <begin position="417"/>
        <end position="439"/>
    </location>
</feature>
<proteinExistence type="predicted"/>
<evidence type="ECO:0000256" key="2">
    <source>
        <dbReference type="SAM" id="MobiDB-lite"/>
    </source>
</evidence>
<evidence type="ECO:0000313" key="4">
    <source>
        <dbReference type="Proteomes" id="UP000649617"/>
    </source>
</evidence>
<protein>
    <submittedName>
        <fullName evidence="3">Uncharacterized protein</fullName>
    </submittedName>
</protein>
<name>A0A812REC5_SYMPI</name>
<dbReference type="Proteomes" id="UP000649617">
    <property type="component" value="Unassembled WGS sequence"/>
</dbReference>
<keyword evidence="1" id="KW-0175">Coiled coil</keyword>
<feature type="region of interest" description="Disordered" evidence="2">
    <location>
        <begin position="414"/>
        <end position="439"/>
    </location>
</feature>
<feature type="coiled-coil region" evidence="1">
    <location>
        <begin position="187"/>
        <end position="237"/>
    </location>
</feature>
<feature type="region of interest" description="Disordered" evidence="2">
    <location>
        <begin position="279"/>
        <end position="298"/>
    </location>
</feature>
<dbReference type="AlphaFoldDB" id="A0A812REC5"/>
<evidence type="ECO:0000313" key="3">
    <source>
        <dbReference type="EMBL" id="CAE7433140.1"/>
    </source>
</evidence>
<comment type="caution">
    <text evidence="3">The sequence shown here is derived from an EMBL/GenBank/DDBJ whole genome shotgun (WGS) entry which is preliminary data.</text>
</comment>
<sequence length="580" mass="65795">MEPVSPLRPGGTPNLAGLGSLHVPSSDYSSLSPCALKTTQSPDATISSPTLKAPGGYSYAGFAARENSFSTLGYSQAYSTSQTTNGFSGLQELSTEVQRKAVEWERQIESLDAKELEIHQTQLRLIREQTAAFRSDFTALRKELADTKAIVQRQQASANEQGARLDDILARERQDRDASHTSLGSRVETMERSLPKLKDEIASLKLLLRGQDVVMILQAHEEEMKSIKDSHADLKNRHSAKEQHHATIQQRVDYLEKMMGDSADKHAAHVKQLEELRRSHDDTHSRHEALRREKESLHSRHATFEERLANLERFLSESLDKHSRELSDHRTAHGRTSGETQALREKHASVEERLKFLEQSIGDSVERHASELKQAKLQLETLHGKLSDEQGHRESRDQHHATLEERMRFVEQSLGDSAEKHSRELRAHKDSREQQHASLKEKVSYMEKLIGDSADEHARKLEAHKRDLEDHKRSLSNHQQAFDEHRKQAQNQQAAVERHASFEQRLDFLERALGDSAQHHTGQLRAAKAELEQRHEAHQAATGSLADRIDYLEKWFGGLPGFQPPLPGVVRPCERLLDMS</sequence>
<keyword evidence="4" id="KW-1185">Reference proteome</keyword>
<organism evidence="3 4">
    <name type="scientific">Symbiodinium pilosum</name>
    <name type="common">Dinoflagellate</name>
    <dbReference type="NCBI Taxonomy" id="2952"/>
    <lineage>
        <taxon>Eukaryota</taxon>
        <taxon>Sar</taxon>
        <taxon>Alveolata</taxon>
        <taxon>Dinophyceae</taxon>
        <taxon>Suessiales</taxon>
        <taxon>Symbiodiniaceae</taxon>
        <taxon>Symbiodinium</taxon>
    </lineage>
</organism>
<feature type="region of interest" description="Disordered" evidence="2">
    <location>
        <begin position="25"/>
        <end position="50"/>
    </location>
</feature>
<dbReference type="OrthoDB" id="437804at2759"/>
<feature type="compositionally biased region" description="Polar residues" evidence="2">
    <location>
        <begin position="26"/>
        <end position="50"/>
    </location>
</feature>
<evidence type="ECO:0000256" key="1">
    <source>
        <dbReference type="SAM" id="Coils"/>
    </source>
</evidence>
<dbReference type="EMBL" id="CAJNIZ010019902">
    <property type="protein sequence ID" value="CAE7433140.1"/>
    <property type="molecule type" value="Genomic_DNA"/>
</dbReference>
<reference evidence="3" key="1">
    <citation type="submission" date="2021-02" db="EMBL/GenBank/DDBJ databases">
        <authorList>
            <person name="Dougan E. K."/>
            <person name="Rhodes N."/>
            <person name="Thang M."/>
            <person name="Chan C."/>
        </authorList>
    </citation>
    <scope>NUCLEOTIDE SEQUENCE</scope>
</reference>
<accession>A0A812REC5</accession>
<feature type="compositionally biased region" description="Basic and acidic residues" evidence="2">
    <location>
        <begin position="322"/>
        <end position="331"/>
    </location>
</feature>